<evidence type="ECO:0000256" key="1">
    <source>
        <dbReference type="ARBA" id="ARBA00023015"/>
    </source>
</evidence>
<evidence type="ECO:0000256" key="3">
    <source>
        <dbReference type="ARBA" id="ARBA00023163"/>
    </source>
</evidence>
<dbReference type="Pfam" id="PF00196">
    <property type="entry name" value="GerE"/>
    <property type="match status" value="1"/>
</dbReference>
<dbReference type="CDD" id="cd06170">
    <property type="entry name" value="LuxR_C_like"/>
    <property type="match status" value="1"/>
</dbReference>
<name>A0ABZ0ZM26_9ACTN</name>
<evidence type="ECO:0000256" key="2">
    <source>
        <dbReference type="ARBA" id="ARBA00023125"/>
    </source>
</evidence>
<dbReference type="InterPro" id="IPR000792">
    <property type="entry name" value="Tscrpt_reg_LuxR_C"/>
</dbReference>
<organism evidence="5 6">
    <name type="scientific">Nocardioides bizhenqiangii</name>
    <dbReference type="NCBI Taxonomy" id="3095076"/>
    <lineage>
        <taxon>Bacteria</taxon>
        <taxon>Bacillati</taxon>
        <taxon>Actinomycetota</taxon>
        <taxon>Actinomycetes</taxon>
        <taxon>Propionibacteriales</taxon>
        <taxon>Nocardioidaceae</taxon>
        <taxon>Nocardioides</taxon>
    </lineage>
</organism>
<sequence length="545" mass="58878">MTDTVAVLDRGRKAYVRAAWREAFQALSEADRAAALSAQDLEALGRSAYMVGDTDAYVAALERAYRAHLEAGAALPAVRLAFWIGHSLLFRGQTVPAGGWFARAQRIFDESGEDGAERGWMLIPAWLQQMGIGDYESGYATAGEAADIARRFDDADLLWLARGDQGRALINMGRVADGLRLVDEMFVVAIEGQLSPVVTGIVYCNTIAYCVDGYALDHAREWTEALTRWCEGQPEMEEHFGFCLVHRAELHHLSGSWAIAHEESERAAARHTVAGQLNQLVRGKAAYVQGEIHRLAGDFAAAERSFREANALGFEPQPGLALLRLMQGSRDSAAAAIRRATGESTQMLRRARLLPAFVEITVAVGELDRARAAVDDLEAIASTVGGAVAAMADCAKGALLVARDEPREALMALRPGLAAWQRLGVPYEAARARVLIGLACRGLGDHDTAELELDTARAAFGQLGAKPDQARVDALVGRDRMDDGLTVREIDVLRLVASGRSNSEIAAALVISEHTVARHLQNIFGKLGVSTRTAAAAYAFEHRLT</sequence>
<reference evidence="6" key="1">
    <citation type="submission" date="2023-12" db="EMBL/GenBank/DDBJ databases">
        <title>Novel species in genus Nocardioides.</title>
        <authorList>
            <person name="Zhou H."/>
        </authorList>
    </citation>
    <scope>NUCLEOTIDE SEQUENCE [LARGE SCALE GENOMIC DNA]</scope>
    <source>
        <strain evidence="6">HM61</strain>
    </source>
</reference>
<dbReference type="Proteomes" id="UP001327225">
    <property type="component" value="Chromosome"/>
</dbReference>
<evidence type="ECO:0000313" key="6">
    <source>
        <dbReference type="Proteomes" id="UP001327225"/>
    </source>
</evidence>
<dbReference type="PANTHER" id="PTHR43214:SF24">
    <property type="entry name" value="TRANSCRIPTIONAL REGULATORY PROTEIN NARL-RELATED"/>
    <property type="match status" value="1"/>
</dbReference>
<dbReference type="RefSeq" id="WP_322936606.1">
    <property type="nucleotide sequence ID" value="NZ_CP141059.1"/>
</dbReference>
<keyword evidence="2" id="KW-0238">DNA-binding</keyword>
<dbReference type="SUPFAM" id="SSF48452">
    <property type="entry name" value="TPR-like"/>
    <property type="match status" value="1"/>
</dbReference>
<keyword evidence="1" id="KW-0805">Transcription regulation</keyword>
<dbReference type="PRINTS" id="PR00038">
    <property type="entry name" value="HTHLUXR"/>
</dbReference>
<protein>
    <submittedName>
        <fullName evidence="5">LuxR C-terminal-related transcriptional regulator</fullName>
    </submittedName>
</protein>
<dbReference type="PROSITE" id="PS50043">
    <property type="entry name" value="HTH_LUXR_2"/>
    <property type="match status" value="1"/>
</dbReference>
<evidence type="ECO:0000259" key="4">
    <source>
        <dbReference type="PROSITE" id="PS50043"/>
    </source>
</evidence>
<dbReference type="InterPro" id="IPR016032">
    <property type="entry name" value="Sig_transdc_resp-reg_C-effctor"/>
</dbReference>
<dbReference type="InterPro" id="IPR039420">
    <property type="entry name" value="WalR-like"/>
</dbReference>
<gene>
    <name evidence="5" type="ORF">SHK19_14180</name>
</gene>
<accession>A0ABZ0ZM26</accession>
<dbReference type="SMART" id="SM00421">
    <property type="entry name" value="HTH_LUXR"/>
    <property type="match status" value="1"/>
</dbReference>
<proteinExistence type="predicted"/>
<dbReference type="EMBL" id="CP141059">
    <property type="protein sequence ID" value="WQQ25110.1"/>
    <property type="molecule type" value="Genomic_DNA"/>
</dbReference>
<keyword evidence="3" id="KW-0804">Transcription</keyword>
<dbReference type="InterPro" id="IPR011990">
    <property type="entry name" value="TPR-like_helical_dom_sf"/>
</dbReference>
<feature type="domain" description="HTH luxR-type" evidence="4">
    <location>
        <begin position="478"/>
        <end position="543"/>
    </location>
</feature>
<dbReference type="Gene3D" id="1.10.10.10">
    <property type="entry name" value="Winged helix-like DNA-binding domain superfamily/Winged helix DNA-binding domain"/>
    <property type="match status" value="1"/>
</dbReference>
<dbReference type="InterPro" id="IPR036388">
    <property type="entry name" value="WH-like_DNA-bd_sf"/>
</dbReference>
<dbReference type="PROSITE" id="PS00622">
    <property type="entry name" value="HTH_LUXR_1"/>
    <property type="match status" value="1"/>
</dbReference>
<dbReference type="PANTHER" id="PTHR43214">
    <property type="entry name" value="TWO-COMPONENT RESPONSE REGULATOR"/>
    <property type="match status" value="1"/>
</dbReference>
<evidence type="ECO:0000313" key="5">
    <source>
        <dbReference type="EMBL" id="WQQ25110.1"/>
    </source>
</evidence>
<dbReference type="SUPFAM" id="SSF46894">
    <property type="entry name" value="C-terminal effector domain of the bipartite response regulators"/>
    <property type="match status" value="1"/>
</dbReference>
<keyword evidence="6" id="KW-1185">Reference proteome</keyword>